<gene>
    <name evidence="3" type="ORF">F4554_000710</name>
</gene>
<protein>
    <submittedName>
        <fullName evidence="3">Uncharacterized protein</fullName>
    </submittedName>
</protein>
<comment type="caution">
    <text evidence="3">The sequence shown here is derived from an EMBL/GenBank/DDBJ whole genome shotgun (WGS) entry which is preliminary data.</text>
</comment>
<accession>A0A852Z886</accession>
<dbReference type="RefSeq" id="WP_179786030.1">
    <property type="nucleotide sequence ID" value="NZ_BAAARR010000004.1"/>
</dbReference>
<feature type="transmembrane region" description="Helical" evidence="2">
    <location>
        <begin position="27"/>
        <end position="46"/>
    </location>
</feature>
<keyword evidence="2" id="KW-1133">Transmembrane helix</keyword>
<feature type="region of interest" description="Disordered" evidence="1">
    <location>
        <begin position="62"/>
        <end position="172"/>
    </location>
</feature>
<evidence type="ECO:0000256" key="2">
    <source>
        <dbReference type="SAM" id="Phobius"/>
    </source>
</evidence>
<dbReference type="Proteomes" id="UP000579605">
    <property type="component" value="Unassembled WGS sequence"/>
</dbReference>
<proteinExistence type="predicted"/>
<dbReference type="EMBL" id="JACBZH010000001">
    <property type="protein sequence ID" value="NYH88072.1"/>
    <property type="molecule type" value="Genomic_DNA"/>
</dbReference>
<evidence type="ECO:0000313" key="4">
    <source>
        <dbReference type="Proteomes" id="UP000579605"/>
    </source>
</evidence>
<sequence length="172" mass="17219">MARTSTAVSRTGPSAGTTSPAALRRTWAVLVGLLLSGAVCAGLLTGGAPAAASVHRAISTVSGHTGGSAGTEQRQRAQSRRTQSSRSAQSAQSSQPANRAAHLTRPAHSTTAARGHAHGPGTAHPTAWAVSTDRPDPYVRTGHPSTDRDRTGHAPAALGGTGVRAPPGPHAA</sequence>
<keyword evidence="4" id="KW-1185">Reference proteome</keyword>
<dbReference type="AlphaFoldDB" id="A0A852Z886"/>
<reference evidence="3 4" key="1">
    <citation type="submission" date="2020-07" db="EMBL/GenBank/DDBJ databases">
        <title>Sequencing the genomes of 1000 actinobacteria strains.</title>
        <authorList>
            <person name="Klenk H.-P."/>
        </authorList>
    </citation>
    <scope>NUCLEOTIDE SEQUENCE [LARGE SCALE GENOMIC DNA]</scope>
    <source>
        <strain evidence="3 4">DSM 18448</strain>
    </source>
</reference>
<evidence type="ECO:0000313" key="3">
    <source>
        <dbReference type="EMBL" id="NYH88072.1"/>
    </source>
</evidence>
<name>A0A852Z886_9ACTN</name>
<feature type="compositionally biased region" description="Low complexity" evidence="1">
    <location>
        <begin position="80"/>
        <end position="101"/>
    </location>
</feature>
<evidence type="ECO:0000256" key="1">
    <source>
        <dbReference type="SAM" id="MobiDB-lite"/>
    </source>
</evidence>
<keyword evidence="2" id="KW-0472">Membrane</keyword>
<keyword evidence="2" id="KW-0812">Transmembrane</keyword>
<organism evidence="3 4">
    <name type="scientific">Actinopolymorpha rutila</name>
    <dbReference type="NCBI Taxonomy" id="446787"/>
    <lineage>
        <taxon>Bacteria</taxon>
        <taxon>Bacillati</taxon>
        <taxon>Actinomycetota</taxon>
        <taxon>Actinomycetes</taxon>
        <taxon>Propionibacteriales</taxon>
        <taxon>Actinopolymorphaceae</taxon>
        <taxon>Actinopolymorpha</taxon>
    </lineage>
</organism>